<keyword evidence="1" id="KW-0472">Membrane</keyword>
<keyword evidence="1" id="KW-1133">Transmembrane helix</keyword>
<dbReference type="AlphaFoldDB" id="A0A1F6EIC2"/>
<feature type="transmembrane region" description="Helical" evidence="1">
    <location>
        <begin position="7"/>
        <end position="28"/>
    </location>
</feature>
<keyword evidence="1" id="KW-0812">Transmembrane</keyword>
<evidence type="ECO:0000313" key="2">
    <source>
        <dbReference type="EMBL" id="OGG73389.1"/>
    </source>
</evidence>
<comment type="caution">
    <text evidence="2">The sequence shown here is derived from an EMBL/GenBank/DDBJ whole genome shotgun (WGS) entry which is preliminary data.</text>
</comment>
<evidence type="ECO:0000256" key="1">
    <source>
        <dbReference type="SAM" id="Phobius"/>
    </source>
</evidence>
<gene>
    <name evidence="2" type="ORF">A3A40_01050</name>
</gene>
<feature type="transmembrane region" description="Helical" evidence="1">
    <location>
        <begin position="34"/>
        <end position="52"/>
    </location>
</feature>
<evidence type="ECO:0000313" key="3">
    <source>
        <dbReference type="Proteomes" id="UP000178427"/>
    </source>
</evidence>
<dbReference type="Proteomes" id="UP000178427">
    <property type="component" value="Unassembled WGS sequence"/>
</dbReference>
<organism evidence="2 3">
    <name type="scientific">Candidatus Kaiserbacteria bacterium RIFCSPLOWO2_01_FULL_54_20</name>
    <dbReference type="NCBI Taxonomy" id="1798513"/>
    <lineage>
        <taxon>Bacteria</taxon>
        <taxon>Candidatus Kaiseribacteriota</taxon>
    </lineage>
</organism>
<protein>
    <submittedName>
        <fullName evidence="2">Uncharacterized protein</fullName>
    </submittedName>
</protein>
<name>A0A1F6EIC2_9BACT</name>
<dbReference type="EMBL" id="MFMA01000055">
    <property type="protein sequence ID" value="OGG73389.1"/>
    <property type="molecule type" value="Genomic_DNA"/>
</dbReference>
<proteinExistence type="predicted"/>
<reference evidence="2 3" key="1">
    <citation type="journal article" date="2016" name="Nat. Commun.">
        <title>Thousands of microbial genomes shed light on interconnected biogeochemical processes in an aquifer system.</title>
        <authorList>
            <person name="Anantharaman K."/>
            <person name="Brown C.T."/>
            <person name="Hug L.A."/>
            <person name="Sharon I."/>
            <person name="Castelle C.J."/>
            <person name="Probst A.J."/>
            <person name="Thomas B.C."/>
            <person name="Singh A."/>
            <person name="Wilkins M.J."/>
            <person name="Karaoz U."/>
            <person name="Brodie E.L."/>
            <person name="Williams K.H."/>
            <person name="Hubbard S.S."/>
            <person name="Banfield J.F."/>
        </authorList>
    </citation>
    <scope>NUCLEOTIDE SEQUENCE [LARGE SCALE GENOMIC DNA]</scope>
</reference>
<sequence length="65" mass="7592">MWLVRMAAVGAASWAGSFGFVMFTYYYVPLSWRGWISAVLLTIFLSVALYEWRQKIKKQKGRPKE</sequence>
<accession>A0A1F6EIC2</accession>